<feature type="region of interest" description="Disordered" evidence="1">
    <location>
        <begin position="117"/>
        <end position="171"/>
    </location>
</feature>
<keyword evidence="2" id="KW-0812">Transmembrane</keyword>
<evidence type="ECO:0000256" key="2">
    <source>
        <dbReference type="SAM" id="Phobius"/>
    </source>
</evidence>
<keyword evidence="4" id="KW-1185">Reference proteome</keyword>
<organism evidence="3 4">
    <name type="scientific">Prorocentrum cordatum</name>
    <dbReference type="NCBI Taxonomy" id="2364126"/>
    <lineage>
        <taxon>Eukaryota</taxon>
        <taxon>Sar</taxon>
        <taxon>Alveolata</taxon>
        <taxon>Dinophyceae</taxon>
        <taxon>Prorocentrales</taxon>
        <taxon>Prorocentraceae</taxon>
        <taxon>Prorocentrum</taxon>
    </lineage>
</organism>
<reference evidence="3" key="1">
    <citation type="submission" date="2023-10" db="EMBL/GenBank/DDBJ databases">
        <authorList>
            <person name="Chen Y."/>
            <person name="Shah S."/>
            <person name="Dougan E. K."/>
            <person name="Thang M."/>
            <person name="Chan C."/>
        </authorList>
    </citation>
    <scope>NUCLEOTIDE SEQUENCE [LARGE SCALE GENOMIC DNA]</scope>
</reference>
<gene>
    <name evidence="3" type="ORF">PCOR1329_LOCUS46232</name>
</gene>
<comment type="caution">
    <text evidence="3">The sequence shown here is derived from an EMBL/GenBank/DDBJ whole genome shotgun (WGS) entry which is preliminary data.</text>
</comment>
<dbReference type="Proteomes" id="UP001189429">
    <property type="component" value="Unassembled WGS sequence"/>
</dbReference>
<feature type="compositionally biased region" description="Low complexity" evidence="1">
    <location>
        <begin position="145"/>
        <end position="162"/>
    </location>
</feature>
<feature type="compositionally biased region" description="Low complexity" evidence="1">
    <location>
        <begin position="121"/>
        <end position="137"/>
    </location>
</feature>
<keyword evidence="2" id="KW-1133">Transmembrane helix</keyword>
<protein>
    <submittedName>
        <fullName evidence="3">Uncharacterized protein</fullName>
    </submittedName>
</protein>
<sequence length="422" mass="46083">MAVRDELLHQWLPASGLRPAQLSQILDVMRDFGTVRKWAAPCPDETPGSSDATWMVGRSFVVLATIELFEELIYSNGWDGRYTDAIKSKLRVTDFLDYESVRTALDEVGNQIKAERLQQQGSADSAADGASGPSSGAAPPPPPGTGIAASTTPGAANGNATTEGVDNLSDTDKDHWERYIDKLIRTYVQLIPDQKTNSALELLIKQCPLANLAYTQEGITARRKVLRATPGSAHQVEWCHAVANSKISLPERQRLHYEGSTGGDAPMTEKKTDSAIVPACYRPMPLLFYFEMNNAFFAKLVVDITPISGVFAWACLLSRVGYVGICFAQEHAEMLFEYLKDKLKEEMSDATSKLYNRDYAKAIGKLETPTEEHVKTGRGAVAAAAVAGAMMLALLSFSQMTLTVLMCLQCRRGRPGPLALKT</sequence>
<evidence type="ECO:0000256" key="1">
    <source>
        <dbReference type="SAM" id="MobiDB-lite"/>
    </source>
</evidence>
<name>A0ABN9UA56_9DINO</name>
<accession>A0ABN9UA56</accession>
<dbReference type="EMBL" id="CAUYUJ010015560">
    <property type="protein sequence ID" value="CAK0855514.1"/>
    <property type="molecule type" value="Genomic_DNA"/>
</dbReference>
<proteinExistence type="predicted"/>
<evidence type="ECO:0000313" key="4">
    <source>
        <dbReference type="Proteomes" id="UP001189429"/>
    </source>
</evidence>
<keyword evidence="2" id="KW-0472">Membrane</keyword>
<feature type="transmembrane region" description="Helical" evidence="2">
    <location>
        <begin position="380"/>
        <end position="408"/>
    </location>
</feature>
<evidence type="ECO:0000313" key="3">
    <source>
        <dbReference type="EMBL" id="CAK0855514.1"/>
    </source>
</evidence>